<name>A0A6F8PNT4_9GAMM</name>
<dbReference type="InterPro" id="IPR008915">
    <property type="entry name" value="Peptidase_M50"/>
</dbReference>
<sequence>MDIIWSLLGFLVAMSLLVFIHEYGHYFAAKIFNIKVLQFSLGFGKPFYTKQVGETQFCLSPIPLGGFVRFVDEREGPVAPEDLSRAFNRQSVYKRFVVVAAGPLVNLVFAWIAFSLIYVSGINGLKPLFVADNKASVVTNAILKENPMTDLSQAVWQIKAIDGQTIYSWQEVYQSVVSGLVKDENSLPLMIENFATQQTLEVQVSLKGLDLDAPKQDWLKILGFDPFQPPVPAIINKIQPGSAAEIAALKTGDQIIEMDGVTISNWQELVEVVRVNPDRKVGLKFLRNQQQYSVDLPLKSRMTEKGLQGSMGISVMMRPADLEPYIIQQSFSPVEAMVRGAEHSLNLIDLTLVMIKRMLFGEVSMNNLSGPISIAQFSGKAMQTGWISFLSLLGLLSLSLGVLNLLPIPVLDGGHLFYYLIEMIKGSPVNESVQLIGQKIGLFLILMLTFFVIFNDVVRLYNA</sequence>
<comment type="subcellular location">
    <subcellularLocation>
        <location evidence="2">Membrane</location>
        <topology evidence="2">Multi-pass membrane protein</topology>
    </subcellularLocation>
</comment>
<dbReference type="GO" id="GO:0004222">
    <property type="term" value="F:metalloendopeptidase activity"/>
    <property type="evidence" value="ECO:0007669"/>
    <property type="project" value="InterPro"/>
</dbReference>
<organism evidence="13 14">
    <name type="scientific">Thiosulfativibrio zosterae</name>
    <dbReference type="NCBI Taxonomy" id="2675053"/>
    <lineage>
        <taxon>Bacteria</taxon>
        <taxon>Pseudomonadati</taxon>
        <taxon>Pseudomonadota</taxon>
        <taxon>Gammaproteobacteria</taxon>
        <taxon>Thiotrichales</taxon>
        <taxon>Piscirickettsiaceae</taxon>
        <taxon>Thiosulfativibrio</taxon>
    </lineage>
</organism>
<keyword evidence="4 13" id="KW-0645">Protease</keyword>
<dbReference type="AlphaFoldDB" id="A0A6F8PNT4"/>
<gene>
    <name evidence="13" type="ORF">THMIRHAT_13960</name>
</gene>
<dbReference type="PROSITE" id="PS50106">
    <property type="entry name" value="PDZ"/>
    <property type="match status" value="1"/>
</dbReference>
<proteinExistence type="inferred from homology"/>
<evidence type="ECO:0000256" key="2">
    <source>
        <dbReference type="ARBA" id="ARBA00004141"/>
    </source>
</evidence>
<evidence type="ECO:0000313" key="14">
    <source>
        <dbReference type="Proteomes" id="UP000501466"/>
    </source>
</evidence>
<protein>
    <recommendedName>
        <fullName evidence="11">Zinc metalloprotease</fullName>
        <ecNumber evidence="11">3.4.24.-</ecNumber>
    </recommendedName>
</protein>
<dbReference type="InterPro" id="IPR036034">
    <property type="entry name" value="PDZ_sf"/>
</dbReference>
<keyword evidence="10 11" id="KW-0472">Membrane</keyword>
<dbReference type="Gene3D" id="2.30.42.10">
    <property type="match status" value="2"/>
</dbReference>
<evidence type="ECO:0000256" key="6">
    <source>
        <dbReference type="ARBA" id="ARBA00022801"/>
    </source>
</evidence>
<keyword evidence="6 11" id="KW-0378">Hydrolase</keyword>
<dbReference type="RefSeq" id="WP_173291434.1">
    <property type="nucleotide sequence ID" value="NZ_AP021888.1"/>
</dbReference>
<dbReference type="SUPFAM" id="SSF50156">
    <property type="entry name" value="PDZ domain-like"/>
    <property type="match status" value="1"/>
</dbReference>
<keyword evidence="14" id="KW-1185">Reference proteome</keyword>
<evidence type="ECO:0000256" key="7">
    <source>
        <dbReference type="ARBA" id="ARBA00022833"/>
    </source>
</evidence>
<accession>A0A6F8PNT4</accession>
<dbReference type="InterPro" id="IPR041489">
    <property type="entry name" value="PDZ_6"/>
</dbReference>
<dbReference type="EMBL" id="AP021888">
    <property type="protein sequence ID" value="BBP43650.1"/>
    <property type="molecule type" value="Genomic_DNA"/>
</dbReference>
<evidence type="ECO:0000256" key="4">
    <source>
        <dbReference type="ARBA" id="ARBA00022670"/>
    </source>
</evidence>
<evidence type="ECO:0000259" key="12">
    <source>
        <dbReference type="PROSITE" id="PS50106"/>
    </source>
</evidence>
<keyword evidence="11" id="KW-0479">Metal-binding</keyword>
<comment type="similarity">
    <text evidence="3 11">Belongs to the peptidase M50B family.</text>
</comment>
<dbReference type="KEGG" id="tzo:THMIRHAT_13960"/>
<dbReference type="GO" id="GO:0016020">
    <property type="term" value="C:membrane"/>
    <property type="evidence" value="ECO:0007669"/>
    <property type="project" value="UniProtKB-SubCell"/>
</dbReference>
<evidence type="ECO:0000256" key="10">
    <source>
        <dbReference type="ARBA" id="ARBA00023136"/>
    </source>
</evidence>
<dbReference type="PANTHER" id="PTHR42837">
    <property type="entry name" value="REGULATOR OF SIGMA-E PROTEASE RSEP"/>
    <property type="match status" value="1"/>
</dbReference>
<comment type="cofactor">
    <cofactor evidence="1 11">
        <name>Zn(2+)</name>
        <dbReference type="ChEBI" id="CHEBI:29105"/>
    </cofactor>
</comment>
<feature type="domain" description="PDZ" evidence="12">
    <location>
        <begin position="234"/>
        <end position="265"/>
    </location>
</feature>
<dbReference type="PANTHER" id="PTHR42837:SF2">
    <property type="entry name" value="MEMBRANE METALLOPROTEASE ARASP2, CHLOROPLASTIC-RELATED"/>
    <property type="match status" value="1"/>
</dbReference>
<reference evidence="14" key="1">
    <citation type="submission" date="2019-11" db="EMBL/GenBank/DDBJ databases">
        <title>Isolation and characterization of two novel species in the genus Thiomicrorhabdus.</title>
        <authorList>
            <person name="Mochizuki J."/>
            <person name="Kojima H."/>
            <person name="Fukui M."/>
        </authorList>
    </citation>
    <scope>NUCLEOTIDE SEQUENCE [LARGE SCALE GENOMIC DNA]</scope>
    <source>
        <strain evidence="14">AkT22</strain>
    </source>
</reference>
<dbReference type="GO" id="GO:0006508">
    <property type="term" value="P:proteolysis"/>
    <property type="evidence" value="ECO:0007669"/>
    <property type="project" value="UniProtKB-KW"/>
</dbReference>
<dbReference type="CDD" id="cd06163">
    <property type="entry name" value="S2P-M50_PDZ_RseP-like"/>
    <property type="match status" value="1"/>
</dbReference>
<feature type="transmembrane region" description="Helical" evidence="11">
    <location>
        <begin position="7"/>
        <end position="28"/>
    </location>
</feature>
<evidence type="ECO:0000256" key="11">
    <source>
        <dbReference type="RuleBase" id="RU362031"/>
    </source>
</evidence>
<evidence type="ECO:0000256" key="1">
    <source>
        <dbReference type="ARBA" id="ARBA00001947"/>
    </source>
</evidence>
<evidence type="ECO:0000256" key="9">
    <source>
        <dbReference type="ARBA" id="ARBA00023049"/>
    </source>
</evidence>
<dbReference type="Pfam" id="PF02163">
    <property type="entry name" value="Peptidase_M50"/>
    <property type="match status" value="1"/>
</dbReference>
<feature type="transmembrane region" description="Helical" evidence="11">
    <location>
        <begin position="96"/>
        <end position="119"/>
    </location>
</feature>
<keyword evidence="7 11" id="KW-0862">Zinc</keyword>
<feature type="transmembrane region" description="Helical" evidence="11">
    <location>
        <begin position="386"/>
        <end position="406"/>
    </location>
</feature>
<dbReference type="GO" id="GO:0046872">
    <property type="term" value="F:metal ion binding"/>
    <property type="evidence" value="ECO:0007669"/>
    <property type="project" value="UniProtKB-KW"/>
</dbReference>
<dbReference type="SMART" id="SM00228">
    <property type="entry name" value="PDZ"/>
    <property type="match status" value="1"/>
</dbReference>
<keyword evidence="5 11" id="KW-0812">Transmembrane</keyword>
<evidence type="ECO:0000256" key="5">
    <source>
        <dbReference type="ARBA" id="ARBA00022692"/>
    </source>
</evidence>
<dbReference type="Pfam" id="PF17820">
    <property type="entry name" value="PDZ_6"/>
    <property type="match status" value="1"/>
</dbReference>
<dbReference type="NCBIfam" id="TIGR00054">
    <property type="entry name" value="RIP metalloprotease RseP"/>
    <property type="match status" value="1"/>
</dbReference>
<evidence type="ECO:0000313" key="13">
    <source>
        <dbReference type="EMBL" id="BBP43650.1"/>
    </source>
</evidence>
<evidence type="ECO:0000256" key="8">
    <source>
        <dbReference type="ARBA" id="ARBA00022989"/>
    </source>
</evidence>
<dbReference type="InterPro" id="IPR001478">
    <property type="entry name" value="PDZ"/>
</dbReference>
<keyword evidence="8 11" id="KW-1133">Transmembrane helix</keyword>
<dbReference type="Proteomes" id="UP000501466">
    <property type="component" value="Chromosome"/>
</dbReference>
<evidence type="ECO:0000256" key="3">
    <source>
        <dbReference type="ARBA" id="ARBA00007931"/>
    </source>
</evidence>
<feature type="transmembrane region" description="Helical" evidence="11">
    <location>
        <begin position="440"/>
        <end position="458"/>
    </location>
</feature>
<dbReference type="InterPro" id="IPR004387">
    <property type="entry name" value="Pept_M50_Zn"/>
</dbReference>
<dbReference type="EC" id="3.4.24.-" evidence="11"/>
<keyword evidence="9 11" id="KW-0482">Metalloprotease</keyword>